<dbReference type="InterPro" id="IPR029068">
    <property type="entry name" value="Glyas_Bleomycin-R_OHBP_Dase"/>
</dbReference>
<organism evidence="2 3">
    <name type="scientific">Nocardia speluncae</name>
    <dbReference type="NCBI Taxonomy" id="419477"/>
    <lineage>
        <taxon>Bacteria</taxon>
        <taxon>Bacillati</taxon>
        <taxon>Actinomycetota</taxon>
        <taxon>Actinomycetes</taxon>
        <taxon>Mycobacteriales</taxon>
        <taxon>Nocardiaceae</taxon>
        <taxon>Nocardia</taxon>
    </lineage>
</organism>
<sequence>MTAPEQTTTTTTPAPTVWPCLVFRDARGTADFLVRAFGFELTAMYARDDDPSVIEHAELRWPAGGGIMFGTAGKDGGLPERRTPGTESVYVVCSDPDGLYERATAAGAETIRGMKDEDYGSRGFTVADPEGNYWSFGTYRGQ</sequence>
<accession>A0A846XHZ2</accession>
<comment type="caution">
    <text evidence="2">The sequence shown here is derived from an EMBL/GenBank/DDBJ whole genome shotgun (WGS) entry which is preliminary data.</text>
</comment>
<dbReference type="Gene3D" id="3.30.720.120">
    <property type="match status" value="1"/>
</dbReference>
<dbReference type="EMBL" id="JAAXOO010000003">
    <property type="protein sequence ID" value="NKY34213.1"/>
    <property type="molecule type" value="Genomic_DNA"/>
</dbReference>
<proteinExistence type="predicted"/>
<dbReference type="Pfam" id="PF00903">
    <property type="entry name" value="Glyoxalase"/>
    <property type="match status" value="1"/>
</dbReference>
<dbReference type="SUPFAM" id="SSF54593">
    <property type="entry name" value="Glyoxalase/Bleomycin resistance protein/Dihydroxybiphenyl dioxygenase"/>
    <property type="match status" value="1"/>
</dbReference>
<keyword evidence="3" id="KW-1185">Reference proteome</keyword>
<protein>
    <submittedName>
        <fullName evidence="2">Glyoxalase</fullName>
    </submittedName>
</protein>
<dbReference type="PROSITE" id="PS51819">
    <property type="entry name" value="VOC"/>
    <property type="match status" value="1"/>
</dbReference>
<name>A0A846XHZ2_9NOCA</name>
<reference evidence="2 3" key="1">
    <citation type="submission" date="2020-04" db="EMBL/GenBank/DDBJ databases">
        <title>MicrobeNet Type strains.</title>
        <authorList>
            <person name="Nicholson A.C."/>
        </authorList>
    </citation>
    <scope>NUCLEOTIDE SEQUENCE [LARGE SCALE GENOMIC DNA]</scope>
    <source>
        <strain evidence="2 3">DSM 45078</strain>
    </source>
</reference>
<dbReference type="InterPro" id="IPR004360">
    <property type="entry name" value="Glyas_Fos-R_dOase_dom"/>
</dbReference>
<evidence type="ECO:0000259" key="1">
    <source>
        <dbReference type="PROSITE" id="PS51819"/>
    </source>
</evidence>
<evidence type="ECO:0000313" key="3">
    <source>
        <dbReference type="Proteomes" id="UP000565715"/>
    </source>
</evidence>
<dbReference type="RefSeq" id="WP_068043211.1">
    <property type="nucleotide sequence ID" value="NZ_JAAXOO010000003.1"/>
</dbReference>
<dbReference type="PANTHER" id="PTHR34109:SF1">
    <property type="entry name" value="VOC DOMAIN-CONTAINING PROTEIN"/>
    <property type="match status" value="1"/>
</dbReference>
<dbReference type="InterPro" id="IPR037523">
    <property type="entry name" value="VOC_core"/>
</dbReference>
<evidence type="ECO:0000313" key="2">
    <source>
        <dbReference type="EMBL" id="NKY34213.1"/>
    </source>
</evidence>
<dbReference type="Proteomes" id="UP000565715">
    <property type="component" value="Unassembled WGS sequence"/>
</dbReference>
<dbReference type="Gene3D" id="3.30.720.110">
    <property type="match status" value="1"/>
</dbReference>
<gene>
    <name evidence="2" type="ORF">HGA13_14145</name>
</gene>
<feature type="domain" description="VOC" evidence="1">
    <location>
        <begin position="12"/>
        <end position="139"/>
    </location>
</feature>
<dbReference type="AlphaFoldDB" id="A0A846XHZ2"/>
<dbReference type="PANTHER" id="PTHR34109">
    <property type="entry name" value="BNAUNNG04460D PROTEIN-RELATED"/>
    <property type="match status" value="1"/>
</dbReference>